<evidence type="ECO:0000256" key="2">
    <source>
        <dbReference type="ARBA" id="ARBA00011245"/>
    </source>
</evidence>
<feature type="chain" id="PRO_5046021021" evidence="4">
    <location>
        <begin position="26"/>
        <end position="679"/>
    </location>
</feature>
<name>A0ABM7VI08_9BACT</name>
<accession>A0ABM7VI08</accession>
<keyword evidence="9" id="KW-1185">Reference proteome</keyword>
<dbReference type="Gene3D" id="2.70.98.10">
    <property type="match status" value="1"/>
</dbReference>
<dbReference type="Gene3D" id="3.20.20.70">
    <property type="entry name" value="Aldolase class I"/>
    <property type="match status" value="1"/>
</dbReference>
<proteinExistence type="predicted"/>
<evidence type="ECO:0000313" key="8">
    <source>
        <dbReference type="EMBL" id="BDD00585.1"/>
    </source>
</evidence>
<dbReference type="InterPro" id="IPR029486">
    <property type="entry name" value="GH97_N"/>
</dbReference>
<protein>
    <submittedName>
        <fullName evidence="8">Alpha-glucosidase</fullName>
    </submittedName>
</protein>
<dbReference type="RefSeq" id="WP_338398424.1">
    <property type="nucleotide sequence ID" value="NZ_AP025293.1"/>
</dbReference>
<dbReference type="InterPro" id="IPR013785">
    <property type="entry name" value="Aldolase_TIM"/>
</dbReference>
<dbReference type="Pfam" id="PF10566">
    <property type="entry name" value="Glyco_hydro_97"/>
    <property type="match status" value="1"/>
</dbReference>
<feature type="signal peptide" evidence="4">
    <location>
        <begin position="1"/>
        <end position="25"/>
    </location>
</feature>
<dbReference type="InterPro" id="IPR017853">
    <property type="entry name" value="GH"/>
</dbReference>
<keyword evidence="3" id="KW-0106">Calcium</keyword>
<dbReference type="InterPro" id="IPR052720">
    <property type="entry name" value="Glycosyl_hydrolase_97"/>
</dbReference>
<keyword evidence="4" id="KW-0732">Signal</keyword>
<evidence type="ECO:0000256" key="1">
    <source>
        <dbReference type="ARBA" id="ARBA00001913"/>
    </source>
</evidence>
<keyword evidence="8" id="KW-0614">Plasmid</keyword>
<dbReference type="PANTHER" id="PTHR35803">
    <property type="entry name" value="GLUCAN 1,4-ALPHA-GLUCOSIDASE SUSB-RELATED"/>
    <property type="match status" value="1"/>
</dbReference>
<dbReference type="Pfam" id="PF14509">
    <property type="entry name" value="GH97_C"/>
    <property type="match status" value="1"/>
</dbReference>
<gene>
    <name evidence="8" type="ORF">PEPS_28650</name>
</gene>
<evidence type="ECO:0000256" key="4">
    <source>
        <dbReference type="SAM" id="SignalP"/>
    </source>
</evidence>
<sequence>MKYTSKYLLLIFAILSIGGCSIVHAPNDAAVDLASPDNSIQLSVNLNKEGKPFYKIYKKNSLLMDSSAFDINEAQHLQWKLKKVENFSKNQEWKPVLGRKSLVTDHFNAVKLTYTLSNQSEVAVTFKVYNDGAAYQYTIQQWQEKTPFNLTEKATFHFAENMPTLWTQAHNKQYQKTYHHTSINEMDSAHIPVTMKSQNGPLVSILQAGILNYPDMKLRKTGDELLEGYLVPWADGSEVKVDQLPFSSPWRVILIAEDEQQLFDSHLVLNLNEPSRIKNTDWIKPMRYLGIWWEMHIGYLTWYEGDRHAATTERTKALIDFAADNGIEGVLVEGWNTGWDHYGKDGFAEAYSFVQQASDYDLKAVAKYAQDRGVELMMHHETAGMYERYEREMAVAMQQCEDLGIRSIKTGYSGPMTEWRHGQRLSQHHVKVLEEAEKHQIMINIHEPVMPSGTERTYPNYITAEAVRGMEMEAWSEGLPVGHAVDVAYTRMLSGPMDYTPGIFDIKLDKHRPNLTPWHPKDDGRNRRVHSTLSHQLALYVVLFSPWQMLADLPENYEGNPAFEFLKKVPTVWEDVKVLDAKFGEYIVMARKHGDQWFIGGINSQQERTVELSLAELGIEKMNLDIFADAEDTDYDSSPEKCHVSNRSMNQEASLSITMKKGGGFTAIVSPANRSIAKN</sequence>
<comment type="cofactor">
    <cofactor evidence="1">
        <name>Ca(2+)</name>
        <dbReference type="ChEBI" id="CHEBI:29108"/>
    </cofactor>
</comment>
<evidence type="ECO:0000256" key="3">
    <source>
        <dbReference type="ARBA" id="ARBA00022837"/>
    </source>
</evidence>
<evidence type="ECO:0000259" key="7">
    <source>
        <dbReference type="Pfam" id="PF14509"/>
    </source>
</evidence>
<dbReference type="EMBL" id="AP025293">
    <property type="protein sequence ID" value="BDD00585.1"/>
    <property type="molecule type" value="Genomic_DNA"/>
</dbReference>
<geneLocation type="plasmid" evidence="8 9">
    <name>pPP1</name>
</geneLocation>
<evidence type="ECO:0000259" key="6">
    <source>
        <dbReference type="Pfam" id="PF14508"/>
    </source>
</evidence>
<reference evidence="8 9" key="1">
    <citation type="submission" date="2021-12" db="EMBL/GenBank/DDBJ databases">
        <title>Genome sequencing of bacteria with rrn-lacking chromosome and rrn-plasmid.</title>
        <authorList>
            <person name="Anda M."/>
            <person name="Iwasaki W."/>
        </authorList>
    </citation>
    <scope>NUCLEOTIDE SEQUENCE [LARGE SCALE GENOMIC DNA]</scope>
    <source>
        <strain evidence="8 9">NBRC 101262</strain>
        <plasmid evidence="8 9">pPP1</plasmid>
    </source>
</reference>
<comment type="subunit">
    <text evidence="2">Monomer.</text>
</comment>
<feature type="domain" description="Glycosyl-hydrolase 97 N-terminal" evidence="6">
    <location>
        <begin position="33"/>
        <end position="274"/>
    </location>
</feature>
<feature type="domain" description="Glycosyl-hydrolase 97 C-terminal oligomerisation" evidence="7">
    <location>
        <begin position="572"/>
        <end position="667"/>
    </location>
</feature>
<dbReference type="Pfam" id="PF14508">
    <property type="entry name" value="GH97_N"/>
    <property type="match status" value="1"/>
</dbReference>
<dbReference type="Proteomes" id="UP001354989">
    <property type="component" value="Plasmid pPP1"/>
</dbReference>
<dbReference type="InterPro" id="IPR029483">
    <property type="entry name" value="GH97_C"/>
</dbReference>
<evidence type="ECO:0000259" key="5">
    <source>
        <dbReference type="Pfam" id="PF10566"/>
    </source>
</evidence>
<dbReference type="PROSITE" id="PS51257">
    <property type="entry name" value="PROKAR_LIPOPROTEIN"/>
    <property type="match status" value="1"/>
</dbReference>
<dbReference type="InterPro" id="IPR014718">
    <property type="entry name" value="GH-type_carb-bd"/>
</dbReference>
<organism evidence="8 9">
    <name type="scientific">Persicobacter psychrovividus</name>
    <dbReference type="NCBI Taxonomy" id="387638"/>
    <lineage>
        <taxon>Bacteria</taxon>
        <taxon>Pseudomonadati</taxon>
        <taxon>Bacteroidota</taxon>
        <taxon>Cytophagia</taxon>
        <taxon>Cytophagales</taxon>
        <taxon>Persicobacteraceae</taxon>
        <taxon>Persicobacter</taxon>
    </lineage>
</organism>
<dbReference type="PANTHER" id="PTHR35803:SF1">
    <property type="entry name" value="GLUCAN 1,4-ALPHA-GLUCOSIDASE SUSB"/>
    <property type="match status" value="1"/>
</dbReference>
<feature type="domain" description="Glycosyl-hydrolase 97 catalytic" evidence="5">
    <location>
        <begin position="292"/>
        <end position="467"/>
    </location>
</feature>
<dbReference type="InterPro" id="IPR019563">
    <property type="entry name" value="GH97_catalytic"/>
</dbReference>
<dbReference type="SUPFAM" id="SSF51445">
    <property type="entry name" value="(Trans)glycosidases"/>
    <property type="match status" value="1"/>
</dbReference>
<evidence type="ECO:0000313" key="9">
    <source>
        <dbReference type="Proteomes" id="UP001354989"/>
    </source>
</evidence>